<evidence type="ECO:0000313" key="1">
    <source>
        <dbReference type="EMBL" id="CAH3027798.1"/>
    </source>
</evidence>
<comment type="caution">
    <text evidence="1">The sequence shown here is derived from an EMBL/GenBank/DDBJ whole genome shotgun (WGS) entry which is preliminary data.</text>
</comment>
<proteinExistence type="predicted"/>
<protein>
    <submittedName>
        <fullName evidence="1">Uncharacterized protein</fullName>
    </submittedName>
</protein>
<reference evidence="1 2" key="1">
    <citation type="submission" date="2022-05" db="EMBL/GenBank/DDBJ databases">
        <authorList>
            <consortium name="Genoscope - CEA"/>
            <person name="William W."/>
        </authorList>
    </citation>
    <scope>NUCLEOTIDE SEQUENCE [LARGE SCALE GENOMIC DNA]</scope>
</reference>
<gene>
    <name evidence="1" type="ORF">PEVE_00032439</name>
</gene>
<organism evidence="1 2">
    <name type="scientific">Porites evermanni</name>
    <dbReference type="NCBI Taxonomy" id="104178"/>
    <lineage>
        <taxon>Eukaryota</taxon>
        <taxon>Metazoa</taxon>
        <taxon>Cnidaria</taxon>
        <taxon>Anthozoa</taxon>
        <taxon>Hexacorallia</taxon>
        <taxon>Scleractinia</taxon>
        <taxon>Fungiina</taxon>
        <taxon>Poritidae</taxon>
        <taxon>Porites</taxon>
    </lineage>
</organism>
<sequence length="65" mass="6968">MVSHSLVQGGPGFPYLAPAVFWYVATGDLNEGISRASCIDVVDPELCIFLERVKEAVPGCVNEIS</sequence>
<dbReference type="Proteomes" id="UP001159427">
    <property type="component" value="Unassembled WGS sequence"/>
</dbReference>
<evidence type="ECO:0000313" key="2">
    <source>
        <dbReference type="Proteomes" id="UP001159427"/>
    </source>
</evidence>
<name>A0ABN8MEA3_9CNID</name>
<dbReference type="EMBL" id="CALNXI010000472">
    <property type="protein sequence ID" value="CAH3027798.1"/>
    <property type="molecule type" value="Genomic_DNA"/>
</dbReference>
<keyword evidence="2" id="KW-1185">Reference proteome</keyword>
<accession>A0ABN8MEA3</accession>